<dbReference type="Proteomes" id="UP001230807">
    <property type="component" value="Unassembled WGS sequence"/>
</dbReference>
<dbReference type="Pfam" id="PF02397">
    <property type="entry name" value="Bac_transf"/>
    <property type="match status" value="1"/>
</dbReference>
<organism evidence="4 5">
    <name type="scientific">Exiguobacterium mexicanum</name>
    <dbReference type="NCBI Taxonomy" id="340146"/>
    <lineage>
        <taxon>Bacteria</taxon>
        <taxon>Bacillati</taxon>
        <taxon>Bacillota</taxon>
        <taxon>Bacilli</taxon>
        <taxon>Bacillales</taxon>
        <taxon>Bacillales Family XII. Incertae Sedis</taxon>
        <taxon>Exiguobacterium</taxon>
    </lineage>
</organism>
<keyword evidence="2" id="KW-1133">Transmembrane helix</keyword>
<comment type="similarity">
    <text evidence="1">Belongs to the bacterial sugar transferase family.</text>
</comment>
<dbReference type="RefSeq" id="WP_214832195.1">
    <property type="nucleotide sequence ID" value="NZ_CP183077.1"/>
</dbReference>
<keyword evidence="2" id="KW-0812">Transmembrane</keyword>
<keyword evidence="5" id="KW-1185">Reference proteome</keyword>
<dbReference type="GO" id="GO:0016740">
    <property type="term" value="F:transferase activity"/>
    <property type="evidence" value="ECO:0007669"/>
    <property type="project" value="UniProtKB-KW"/>
</dbReference>
<dbReference type="EC" id="2.7.8.-" evidence="4"/>
<dbReference type="PANTHER" id="PTHR30576">
    <property type="entry name" value="COLANIC BIOSYNTHESIS UDP-GLUCOSE LIPID CARRIER TRANSFERASE"/>
    <property type="match status" value="1"/>
</dbReference>
<feature type="domain" description="Bacterial sugar transferase" evidence="3">
    <location>
        <begin position="7"/>
        <end position="182"/>
    </location>
</feature>
<feature type="transmembrane region" description="Helical" evidence="2">
    <location>
        <begin position="12"/>
        <end position="33"/>
    </location>
</feature>
<evidence type="ECO:0000256" key="2">
    <source>
        <dbReference type="SAM" id="Phobius"/>
    </source>
</evidence>
<sequence length="208" mass="23643">MYERLMKRPQDAILATVSLLVLSPVLLTIAGLIKWKIGGPVLFKQKRPGKDGVIFEMVKFRTMTDARDEHGELLPDEVRLTPFGQTLRSLSLDELPSLLNIVKGDIAIVGPRPLLVEYLPRYNEEQRRRHDVRPGLTGLAQVNGRNRLSWQDRFALDVQYVDNVTFFNDWKIILQTVLKVVKKDGISSDTAVTMEAFMGNEKVTNIVK</sequence>
<gene>
    <name evidence="4" type="ORF">QR695_05265</name>
</gene>
<dbReference type="PANTHER" id="PTHR30576:SF8">
    <property type="entry name" value="UNDECAPRENYL-PHOSPHATE GALACTOSE PHOSPHOTRANSFERASE"/>
    <property type="match status" value="1"/>
</dbReference>
<keyword evidence="4" id="KW-0808">Transferase</keyword>
<keyword evidence="2" id="KW-0472">Membrane</keyword>
<proteinExistence type="inferred from homology"/>
<name>A0ABT7MMJ4_9BACL</name>
<protein>
    <submittedName>
        <fullName evidence="4">Sugar transferase</fullName>
        <ecNumber evidence="4">2.7.8.-</ecNumber>
    </submittedName>
</protein>
<evidence type="ECO:0000313" key="4">
    <source>
        <dbReference type="EMBL" id="MDL5376411.1"/>
    </source>
</evidence>
<evidence type="ECO:0000259" key="3">
    <source>
        <dbReference type="Pfam" id="PF02397"/>
    </source>
</evidence>
<comment type="caution">
    <text evidence="4">The sequence shown here is derived from an EMBL/GenBank/DDBJ whole genome shotgun (WGS) entry which is preliminary data.</text>
</comment>
<dbReference type="InterPro" id="IPR003362">
    <property type="entry name" value="Bact_transf"/>
</dbReference>
<accession>A0ABT7MMJ4</accession>
<dbReference type="EMBL" id="JASWER010000003">
    <property type="protein sequence ID" value="MDL5376411.1"/>
    <property type="molecule type" value="Genomic_DNA"/>
</dbReference>
<evidence type="ECO:0000313" key="5">
    <source>
        <dbReference type="Proteomes" id="UP001230807"/>
    </source>
</evidence>
<evidence type="ECO:0000256" key="1">
    <source>
        <dbReference type="ARBA" id="ARBA00006464"/>
    </source>
</evidence>
<reference evidence="4 5" key="1">
    <citation type="submission" date="2023-06" db="EMBL/GenBank/DDBJ databases">
        <title>Influencing factors and mechanism of Cr(VI) reduction by facultative anaerobic Exiguobacterium sp. PY14.</title>
        <authorList>
            <person name="Zou L."/>
        </authorList>
    </citation>
    <scope>NUCLEOTIDE SEQUENCE [LARGE SCALE GENOMIC DNA]</scope>
    <source>
        <strain evidence="4 5">PY14</strain>
    </source>
</reference>